<dbReference type="KEGG" id="afl:Aflv_1697"/>
<proteinExistence type="predicted"/>
<dbReference type="Gene3D" id="3.30.1230.10">
    <property type="entry name" value="YlxR-like"/>
    <property type="match status" value="1"/>
</dbReference>
<dbReference type="HOGENOM" id="CLU_147970_2_1_9"/>
<name>B7GG77_ANOFW</name>
<dbReference type="CDD" id="cd00279">
    <property type="entry name" value="YlxR"/>
    <property type="match status" value="1"/>
</dbReference>
<dbReference type="Proteomes" id="UP000000742">
    <property type="component" value="Chromosome"/>
</dbReference>
<dbReference type="EMBL" id="CP000922">
    <property type="protein sequence ID" value="ACJ34058.1"/>
    <property type="molecule type" value="Genomic_DNA"/>
</dbReference>
<protein>
    <submittedName>
        <fullName evidence="2">Predicted nucleic-acid-binding protein implicated in transcription termination</fullName>
    </submittedName>
</protein>
<dbReference type="SUPFAM" id="SSF64376">
    <property type="entry name" value="YlxR-like"/>
    <property type="match status" value="1"/>
</dbReference>
<sequence length="105" mass="11962">MTKRRLVRWNNMPKKIPMRKCVVTGEMKPKKELIRIVRSKEGDVSIDPTGKKAGRGAYITLSKECILLAKKKNTLAHHLKATIDDSIYEQLLQLAEKENGETNES</sequence>
<dbReference type="STRING" id="491915.Aflv_1697"/>
<feature type="domain" description="YlxR" evidence="1">
    <location>
        <begin position="19"/>
        <end position="92"/>
    </location>
</feature>
<dbReference type="eggNOG" id="COG2740">
    <property type="taxonomic scope" value="Bacteria"/>
</dbReference>
<dbReference type="PANTHER" id="PTHR34215">
    <property type="entry name" value="BLL0784 PROTEIN"/>
    <property type="match status" value="1"/>
</dbReference>
<dbReference type="InterPro" id="IPR035931">
    <property type="entry name" value="YlxR-like_sf"/>
</dbReference>
<organism evidence="2 3">
    <name type="scientific">Anoxybacillus flavithermus (strain DSM 21510 / WK1)</name>
    <dbReference type="NCBI Taxonomy" id="491915"/>
    <lineage>
        <taxon>Bacteria</taxon>
        <taxon>Bacillati</taxon>
        <taxon>Bacillota</taxon>
        <taxon>Bacilli</taxon>
        <taxon>Bacillales</taxon>
        <taxon>Anoxybacillaceae</taxon>
        <taxon>Anoxybacillus</taxon>
    </lineage>
</organism>
<dbReference type="Pfam" id="PF04296">
    <property type="entry name" value="YlxR"/>
    <property type="match status" value="1"/>
</dbReference>
<evidence type="ECO:0000313" key="3">
    <source>
        <dbReference type="Proteomes" id="UP000000742"/>
    </source>
</evidence>
<dbReference type="InterPro" id="IPR007393">
    <property type="entry name" value="YlxR_dom"/>
</dbReference>
<reference evidence="2 3" key="1">
    <citation type="journal article" date="2008" name="Genome Biol.">
        <title>Encapsulated in silica: genome, proteome and physiology of the thermophilic bacterium Anoxybacillus flavithermus WK1.</title>
        <authorList>
            <person name="Saw J.H."/>
            <person name="Mountain B.W."/>
            <person name="Feng L."/>
            <person name="Omelchenko M.V."/>
            <person name="Hou S."/>
            <person name="Saito J.A."/>
            <person name="Stott M.B."/>
            <person name="Li D."/>
            <person name="Zhao G."/>
            <person name="Wu J."/>
            <person name="Galperin M.Y."/>
            <person name="Koonin E.V."/>
            <person name="Makarova K.S."/>
            <person name="Wolf Y.I."/>
            <person name="Rigden D.J."/>
            <person name="Dunfield P.F."/>
            <person name="Wang L."/>
            <person name="Alam M."/>
        </authorList>
    </citation>
    <scope>NUCLEOTIDE SEQUENCE [LARGE SCALE GENOMIC DNA]</scope>
    <source>
        <strain evidence="3">DSM 21510 / WK1</strain>
    </source>
</reference>
<dbReference type="AlphaFoldDB" id="B7GG77"/>
<evidence type="ECO:0000313" key="2">
    <source>
        <dbReference type="EMBL" id="ACJ34058.1"/>
    </source>
</evidence>
<dbReference type="PANTHER" id="PTHR34215:SF1">
    <property type="entry name" value="YLXR DOMAIN-CONTAINING PROTEIN"/>
    <property type="match status" value="1"/>
</dbReference>
<dbReference type="InterPro" id="IPR037465">
    <property type="entry name" value="YlxR"/>
</dbReference>
<evidence type="ECO:0000259" key="1">
    <source>
        <dbReference type="Pfam" id="PF04296"/>
    </source>
</evidence>
<dbReference type="NCBIfam" id="NF047356">
    <property type="entry name" value="RNA_bind_RnpM"/>
    <property type="match status" value="1"/>
</dbReference>
<gene>
    <name evidence="2" type="ordered locus">Aflv_1697</name>
</gene>
<accession>B7GG77</accession>